<keyword evidence="12" id="KW-0627">Porphyrin biosynthesis</keyword>
<dbReference type="InterPro" id="IPR051607">
    <property type="entry name" value="Metallo-dep_hydrolases"/>
</dbReference>
<evidence type="ECO:0000256" key="7">
    <source>
        <dbReference type="ARBA" id="ARBA00012781"/>
    </source>
</evidence>
<evidence type="ECO:0000256" key="15">
    <source>
        <dbReference type="ARBA" id="ARBA00056079"/>
    </source>
</evidence>
<evidence type="ECO:0000256" key="13">
    <source>
        <dbReference type="ARBA" id="ARBA00047554"/>
    </source>
</evidence>
<gene>
    <name evidence="20" type="ORF">POCULU_LOCUS282</name>
</gene>
<keyword evidence="21" id="KW-1185">Reference proteome</keyword>
<accession>A0A9N8VHV8</accession>
<dbReference type="EC" id="1.3.3.4" evidence="8"/>
<evidence type="ECO:0000256" key="9">
    <source>
        <dbReference type="ARBA" id="ARBA00022723"/>
    </source>
</evidence>
<evidence type="ECO:0000256" key="12">
    <source>
        <dbReference type="ARBA" id="ARBA00023244"/>
    </source>
</evidence>
<dbReference type="CDD" id="cd01303">
    <property type="entry name" value="GDEase"/>
    <property type="match status" value="1"/>
</dbReference>
<comment type="similarity">
    <text evidence="6">Belongs to the protoporphyrinogen/coproporphyrinogen oxidase family. Protoporphyrinogen oxidase subfamily.</text>
</comment>
<evidence type="ECO:0000259" key="19">
    <source>
        <dbReference type="Pfam" id="PF01979"/>
    </source>
</evidence>
<dbReference type="Pfam" id="PF01979">
    <property type="entry name" value="Amidohydro_1"/>
    <property type="match status" value="1"/>
</dbReference>
<evidence type="ECO:0000256" key="2">
    <source>
        <dbReference type="ARBA" id="ARBA00002600"/>
    </source>
</evidence>
<comment type="function">
    <text evidence="15">Catalyzes the hydrolytic deamination of guanine, producing xanthine and ammonia.</text>
</comment>
<dbReference type="GO" id="GO:0008892">
    <property type="term" value="F:guanine deaminase activity"/>
    <property type="evidence" value="ECO:0007669"/>
    <property type="project" value="UniProtKB-EC"/>
</dbReference>
<comment type="cofactor">
    <cofactor evidence="1">
        <name>Zn(2+)</name>
        <dbReference type="ChEBI" id="CHEBI:29105"/>
    </cofactor>
</comment>
<keyword evidence="9" id="KW-0479">Metal-binding</keyword>
<evidence type="ECO:0000256" key="16">
    <source>
        <dbReference type="ARBA" id="ARBA00069860"/>
    </source>
</evidence>
<dbReference type="GO" id="GO:0006147">
    <property type="term" value="P:guanine catabolic process"/>
    <property type="evidence" value="ECO:0007669"/>
    <property type="project" value="InterPro"/>
</dbReference>
<evidence type="ECO:0000256" key="3">
    <source>
        <dbReference type="ARBA" id="ARBA00004984"/>
    </source>
</evidence>
<dbReference type="PANTHER" id="PTHR11271:SF6">
    <property type="entry name" value="GUANINE DEAMINASE"/>
    <property type="match status" value="1"/>
</dbReference>
<dbReference type="Gene3D" id="3.20.20.140">
    <property type="entry name" value="Metal-dependent hydrolases"/>
    <property type="match status" value="1"/>
</dbReference>
<protein>
    <recommendedName>
        <fullName evidence="16">Probable guanine deaminase</fullName>
        <ecNumber evidence="8">1.3.3.4</ecNumber>
        <ecNumber evidence="7">3.5.4.3</ecNumber>
    </recommendedName>
    <alternativeName>
        <fullName evidence="17">Guanine aminohydrolase</fullName>
    </alternativeName>
</protein>
<dbReference type="SUPFAM" id="SSF51556">
    <property type="entry name" value="Metallo-dependent hydrolases"/>
    <property type="match status" value="1"/>
</dbReference>
<dbReference type="InterPro" id="IPR004572">
    <property type="entry name" value="Protoporphyrinogen_oxidase"/>
</dbReference>
<keyword evidence="11" id="KW-0862">Zinc</keyword>
<evidence type="ECO:0000256" key="8">
    <source>
        <dbReference type="ARBA" id="ARBA00012867"/>
    </source>
</evidence>
<comment type="similarity">
    <text evidence="5">Belongs to the metallo-dependent hydrolases superfamily. ATZ/TRZ family.</text>
</comment>
<evidence type="ECO:0000256" key="6">
    <source>
        <dbReference type="ARBA" id="ARBA00010551"/>
    </source>
</evidence>
<comment type="caution">
    <text evidence="20">The sequence shown here is derived from an EMBL/GenBank/DDBJ whole genome shotgun (WGS) entry which is preliminary data.</text>
</comment>
<dbReference type="GO" id="GO:0006779">
    <property type="term" value="P:porphyrin-containing compound biosynthetic process"/>
    <property type="evidence" value="ECO:0007669"/>
    <property type="project" value="UniProtKB-KW"/>
</dbReference>
<name>A0A9N8VHV8_9GLOM</name>
<feature type="domain" description="Amine oxidase" evidence="18">
    <location>
        <begin position="446"/>
        <end position="912"/>
    </location>
</feature>
<dbReference type="NCBIfam" id="TIGR00562">
    <property type="entry name" value="proto_IX_ox"/>
    <property type="match status" value="1"/>
</dbReference>
<evidence type="ECO:0000256" key="14">
    <source>
        <dbReference type="ARBA" id="ARBA00051148"/>
    </source>
</evidence>
<evidence type="ECO:0000313" key="21">
    <source>
        <dbReference type="Proteomes" id="UP000789572"/>
    </source>
</evidence>
<comment type="pathway">
    <text evidence="4">Porphyrin-containing compound metabolism; protoporphyrin-IX biosynthesis; protoporphyrin-IX from protoporphyrinogen-IX: step 1/1.</text>
</comment>
<dbReference type="Proteomes" id="UP000789572">
    <property type="component" value="Unassembled WGS sequence"/>
</dbReference>
<comment type="catalytic activity">
    <reaction evidence="14">
        <text>guanine + H2O + H(+) = xanthine + NH4(+)</text>
        <dbReference type="Rhea" id="RHEA:14665"/>
        <dbReference type="ChEBI" id="CHEBI:15377"/>
        <dbReference type="ChEBI" id="CHEBI:15378"/>
        <dbReference type="ChEBI" id="CHEBI:16235"/>
        <dbReference type="ChEBI" id="CHEBI:17712"/>
        <dbReference type="ChEBI" id="CHEBI:28938"/>
        <dbReference type="EC" id="3.5.4.3"/>
    </reaction>
</comment>
<dbReference type="Pfam" id="PF01593">
    <property type="entry name" value="Amino_oxidase"/>
    <property type="match status" value="1"/>
</dbReference>
<proteinExistence type="inferred from homology"/>
<dbReference type="Gene3D" id="3.50.50.60">
    <property type="entry name" value="FAD/NAD(P)-binding domain"/>
    <property type="match status" value="1"/>
</dbReference>
<evidence type="ECO:0000256" key="4">
    <source>
        <dbReference type="ARBA" id="ARBA00005073"/>
    </source>
</evidence>
<dbReference type="InterPro" id="IPR032466">
    <property type="entry name" value="Metal_Hydrolase"/>
</dbReference>
<dbReference type="GO" id="GO:0008270">
    <property type="term" value="F:zinc ion binding"/>
    <property type="evidence" value="ECO:0007669"/>
    <property type="project" value="InterPro"/>
</dbReference>
<dbReference type="FunFam" id="3.20.20.140:FF:000022">
    <property type="entry name" value="Guanine deaminase"/>
    <property type="match status" value="1"/>
</dbReference>
<evidence type="ECO:0000256" key="1">
    <source>
        <dbReference type="ARBA" id="ARBA00001947"/>
    </source>
</evidence>
<dbReference type="Gene3D" id="2.30.40.10">
    <property type="entry name" value="Urease, subunit C, domain 1"/>
    <property type="match status" value="1"/>
</dbReference>
<dbReference type="GO" id="GO:0004729">
    <property type="term" value="F:oxygen-dependent protoporphyrinogen oxidase activity"/>
    <property type="evidence" value="ECO:0007669"/>
    <property type="project" value="UniProtKB-EC"/>
</dbReference>
<comment type="catalytic activity">
    <reaction evidence="13">
        <text>protoporphyrinogen IX + 3 O2 = protoporphyrin IX + 3 H2O2</text>
        <dbReference type="Rhea" id="RHEA:25576"/>
        <dbReference type="ChEBI" id="CHEBI:15379"/>
        <dbReference type="ChEBI" id="CHEBI:16240"/>
        <dbReference type="ChEBI" id="CHEBI:57306"/>
        <dbReference type="ChEBI" id="CHEBI:57307"/>
        <dbReference type="EC" id="1.3.3.4"/>
    </reaction>
</comment>
<sequence length="936" mass="103464">MSNVKQLFYGTIIHSLSLDKLHIIKNGLLSVDGDGKIVSLQENVEAEELDSILEGLAEDSKLIRLSEWQFIMPGFIDTHTHAPQYANAGTGMDLPLLEWLEKYTFPLEHSFSSTEFAAKIYPRFVSHLLRNGTTTAVYYATIHLESSKYLAETVKGSGQRGFIGKVNMDRNSPEYYVENSNDSVLHTEEFVKYVLDLDAGENLVQPIVTPRFAITCTEKLMTALADIAAKYDVPIQSHLSENTAEIAFVSELFPDIKDYTSVYDHHKLLNHKTIMAHGVHLTDDERDLLKQRNVGISHCPNSNLALRSGVCKVRQLLQDGIKVGLGTDISGGGSKSILDAMRRASATSRVVAMTDGNGEHLKLSELVFLATMGGAELVNLQDTVGNFKVGKDFDALLIDPCAEGSPIDVFDMDDTERVFEKFIFLGDDRNIIDVFVKGRRVSGGGISGLSTAWYLSQSLPKSCKITIIEASNRLGGWIQSRRHGEQGILFEYGPRTIRPGGLGGLAVLELIKCLNLTPSLITIPKTHPAALNRYIYYPDRLNKLPHSLLSLAPSLSRAFIRKAIPGILREPFVKPANTDDESIGAFMARRFNSHIADNILSAVIHGIYAGDANQLSVRSVLPSLYYYERYYGSVLKGLMRGLKEVGDKRELERELGECVGDLMNDMSKISIFSFKDGIQMMVDALERELKMKENVTIKTGEKVVKLEIENEKAKVHTESSVFSSLHIISTLPSDILSHILTPTLPHLCQTRSATVAVVNLAYSDPSLLPVTGFGYLIPASTPNNIYSALGVVFDSDALPSQDKVNITKLTVMLGGHYYSGMNSIPNEDELLSHARWVVSNHLGIGEEPMLWNVSIQRACIPQYRVGHLDRMRELHHSIRNTCGGRLSVAGASYLGVSVNDIVLNSRRLAGRVVEWIERRKSNVTGLEGVEEIPAPV</sequence>
<dbReference type="InterPro" id="IPR006680">
    <property type="entry name" value="Amidohydro-rel"/>
</dbReference>
<reference evidence="20" key="1">
    <citation type="submission" date="2021-06" db="EMBL/GenBank/DDBJ databases">
        <authorList>
            <person name="Kallberg Y."/>
            <person name="Tangrot J."/>
            <person name="Rosling A."/>
        </authorList>
    </citation>
    <scope>NUCLEOTIDE SEQUENCE</scope>
    <source>
        <strain evidence="20">IA702</strain>
    </source>
</reference>
<dbReference type="PANTHER" id="PTHR11271">
    <property type="entry name" value="GUANINE DEAMINASE"/>
    <property type="match status" value="1"/>
</dbReference>
<dbReference type="InterPro" id="IPR011059">
    <property type="entry name" value="Metal-dep_hydrolase_composite"/>
</dbReference>
<dbReference type="NCBIfam" id="TIGR02967">
    <property type="entry name" value="guan_deamin"/>
    <property type="match status" value="1"/>
</dbReference>
<keyword evidence="10" id="KW-0378">Hydrolase</keyword>
<evidence type="ECO:0000259" key="18">
    <source>
        <dbReference type="Pfam" id="PF01593"/>
    </source>
</evidence>
<dbReference type="OrthoDB" id="194468at2759"/>
<dbReference type="SUPFAM" id="SSF54373">
    <property type="entry name" value="FAD-linked reductases, C-terminal domain"/>
    <property type="match status" value="1"/>
</dbReference>
<evidence type="ECO:0000256" key="5">
    <source>
        <dbReference type="ARBA" id="ARBA00006745"/>
    </source>
</evidence>
<evidence type="ECO:0000256" key="17">
    <source>
        <dbReference type="ARBA" id="ARBA00083147"/>
    </source>
</evidence>
<comment type="pathway">
    <text evidence="3">Purine metabolism; guanine degradation; xanthine from guanine: step 1/1.</text>
</comment>
<feature type="domain" description="Amidohydrolase-related" evidence="19">
    <location>
        <begin position="70"/>
        <end position="441"/>
    </location>
</feature>
<dbReference type="AlphaFoldDB" id="A0A9N8VHV8"/>
<dbReference type="EC" id="3.5.4.3" evidence="7"/>
<organism evidence="20 21">
    <name type="scientific">Paraglomus occultum</name>
    <dbReference type="NCBI Taxonomy" id="144539"/>
    <lineage>
        <taxon>Eukaryota</taxon>
        <taxon>Fungi</taxon>
        <taxon>Fungi incertae sedis</taxon>
        <taxon>Mucoromycota</taxon>
        <taxon>Glomeromycotina</taxon>
        <taxon>Glomeromycetes</taxon>
        <taxon>Paraglomerales</taxon>
        <taxon>Paraglomeraceae</taxon>
        <taxon>Paraglomus</taxon>
    </lineage>
</organism>
<dbReference type="InterPro" id="IPR014311">
    <property type="entry name" value="Guanine_deaminase"/>
</dbReference>
<dbReference type="SUPFAM" id="SSF51905">
    <property type="entry name" value="FAD/NAD(P)-binding domain"/>
    <property type="match status" value="1"/>
</dbReference>
<dbReference type="GO" id="GO:0005829">
    <property type="term" value="C:cytosol"/>
    <property type="evidence" value="ECO:0007669"/>
    <property type="project" value="TreeGrafter"/>
</dbReference>
<evidence type="ECO:0000256" key="10">
    <source>
        <dbReference type="ARBA" id="ARBA00022801"/>
    </source>
</evidence>
<dbReference type="EMBL" id="CAJVPJ010000014">
    <property type="protein sequence ID" value="CAG8455682.1"/>
    <property type="molecule type" value="Genomic_DNA"/>
</dbReference>
<dbReference type="InterPro" id="IPR036188">
    <property type="entry name" value="FAD/NAD-bd_sf"/>
</dbReference>
<dbReference type="InterPro" id="IPR002937">
    <property type="entry name" value="Amino_oxidase"/>
</dbReference>
<comment type="function">
    <text evidence="2">Catalyzes the 6-electron oxidation of protoporphyrinogen-IX to form protoporphyrin-IX.</text>
</comment>
<evidence type="ECO:0000256" key="11">
    <source>
        <dbReference type="ARBA" id="ARBA00022833"/>
    </source>
</evidence>
<evidence type="ECO:0000313" key="20">
    <source>
        <dbReference type="EMBL" id="CAG8455682.1"/>
    </source>
</evidence>